<dbReference type="Proteomes" id="UP000290560">
    <property type="component" value="Unassembled WGS sequence"/>
</dbReference>
<reference evidence="2" key="1">
    <citation type="journal article" date="2018" name="Data Brief">
        <title>Genome sequence data from 17 accessions of Ensete ventricosum, a staple food crop for millions in Ethiopia.</title>
        <authorList>
            <person name="Yemataw Z."/>
            <person name="Muzemil S."/>
            <person name="Ambachew D."/>
            <person name="Tripathi L."/>
            <person name="Tesfaye K."/>
            <person name="Chala A."/>
            <person name="Farbos A."/>
            <person name="O'Neill P."/>
            <person name="Moore K."/>
            <person name="Grant M."/>
            <person name="Studholme D.J."/>
        </authorList>
    </citation>
    <scope>NUCLEOTIDE SEQUENCE [LARGE SCALE GENOMIC DNA]</scope>
    <source>
        <tissue evidence="2">Leaf</tissue>
    </source>
</reference>
<dbReference type="AlphaFoldDB" id="A0A444E2F1"/>
<protein>
    <submittedName>
        <fullName evidence="2">Uncharacterized protein</fullName>
    </submittedName>
</protein>
<sequence length="81" mass="8597">MGRIDIGGGKGRGKVPGGGGENRGTAKPQSGRVTVSRMCSDTWPASERRGMRVLRVRSTKLRGLRPFPLGSDSAFPSDLGR</sequence>
<feature type="compositionally biased region" description="Polar residues" evidence="1">
    <location>
        <begin position="27"/>
        <end position="38"/>
    </location>
</feature>
<proteinExistence type="predicted"/>
<feature type="region of interest" description="Disordered" evidence="1">
    <location>
        <begin position="62"/>
        <end position="81"/>
    </location>
</feature>
<accession>A0A444E2F1</accession>
<name>A0A444E2F1_ENSVE</name>
<feature type="region of interest" description="Disordered" evidence="1">
    <location>
        <begin position="1"/>
        <end position="38"/>
    </location>
</feature>
<dbReference type="EMBL" id="KV875617">
    <property type="protein sequence ID" value="RZR72019.1"/>
    <property type="molecule type" value="Genomic_DNA"/>
</dbReference>
<evidence type="ECO:0000256" key="1">
    <source>
        <dbReference type="SAM" id="MobiDB-lite"/>
    </source>
</evidence>
<evidence type="ECO:0000313" key="2">
    <source>
        <dbReference type="EMBL" id="RZR72019.1"/>
    </source>
</evidence>
<feature type="compositionally biased region" description="Gly residues" evidence="1">
    <location>
        <begin position="1"/>
        <end position="22"/>
    </location>
</feature>
<gene>
    <name evidence="2" type="ORF">BHM03_00009751</name>
</gene>
<organism evidence="2">
    <name type="scientific">Ensete ventricosum</name>
    <name type="common">Abyssinian banana</name>
    <name type="synonym">Musa ensete</name>
    <dbReference type="NCBI Taxonomy" id="4639"/>
    <lineage>
        <taxon>Eukaryota</taxon>
        <taxon>Viridiplantae</taxon>
        <taxon>Streptophyta</taxon>
        <taxon>Embryophyta</taxon>
        <taxon>Tracheophyta</taxon>
        <taxon>Spermatophyta</taxon>
        <taxon>Magnoliopsida</taxon>
        <taxon>Liliopsida</taxon>
        <taxon>Zingiberales</taxon>
        <taxon>Musaceae</taxon>
        <taxon>Ensete</taxon>
    </lineage>
</organism>